<sequence length="189" mass="20283">MKENRREMNERAFTGLEAAIVLIAFIVVAAVFSYVMLGAGFFTTQKSQETVYSAIGQAATNMEVSGPIILMTDNSGTITNATFTLILAAGGSPVDMNKVTYTVMTRQGIFELADSASDVTRSWYNAGDENNLLERGEILTVKIEGASHIGTINANEPFSIEVKPSTGAALPIARTAPLSLTKNSVYQVY</sequence>
<organism evidence="6 7">
    <name type="scientific">Methanocalculus chunghsingensis</name>
    <dbReference type="NCBI Taxonomy" id="156457"/>
    <lineage>
        <taxon>Archaea</taxon>
        <taxon>Methanobacteriati</taxon>
        <taxon>Methanobacteriota</taxon>
        <taxon>Stenosarchaea group</taxon>
        <taxon>Methanomicrobia</taxon>
        <taxon>Methanomicrobiales</taxon>
        <taxon>Methanocalculaceae</taxon>
        <taxon>Methanocalculus</taxon>
    </lineage>
</organism>
<dbReference type="OrthoDB" id="111617at2157"/>
<keyword evidence="3 4" id="KW-0974">Archaeal flagellum</keyword>
<dbReference type="PANTHER" id="PTHR35903:SF1">
    <property type="entry name" value="FLAGELLIN B1"/>
    <property type="match status" value="1"/>
</dbReference>
<keyword evidence="5" id="KW-0812">Transmembrane</keyword>
<evidence type="ECO:0000256" key="1">
    <source>
        <dbReference type="ARBA" id="ARBA00004618"/>
    </source>
</evidence>
<name>A0A8J7W8R7_9EURY</name>
<comment type="subcellular location">
    <subcellularLocation>
        <location evidence="1 4">Archaeal flagellum</location>
    </subcellularLocation>
</comment>
<comment type="caution">
    <text evidence="6">The sequence shown here is derived from an EMBL/GenBank/DDBJ whole genome shotgun (WGS) entry which is preliminary data.</text>
</comment>
<evidence type="ECO:0000313" key="6">
    <source>
        <dbReference type="EMBL" id="MBR1368405.1"/>
    </source>
</evidence>
<dbReference type="Pfam" id="PF01917">
    <property type="entry name" value="Flagellin_arch-type"/>
    <property type="match status" value="1"/>
</dbReference>
<gene>
    <name evidence="6" type="ORF">RJ53_02370</name>
</gene>
<evidence type="ECO:0000313" key="7">
    <source>
        <dbReference type="Proteomes" id="UP000730161"/>
    </source>
</evidence>
<dbReference type="InterPro" id="IPR013373">
    <property type="entry name" value="Flagellin/pilin_N_arc"/>
</dbReference>
<dbReference type="EMBL" id="JWHL01000002">
    <property type="protein sequence ID" value="MBR1368405.1"/>
    <property type="molecule type" value="Genomic_DNA"/>
</dbReference>
<keyword evidence="5" id="KW-1133">Transmembrane helix</keyword>
<dbReference type="GO" id="GO:0097589">
    <property type="term" value="C:archaeal-type flagellum"/>
    <property type="evidence" value="ECO:0007669"/>
    <property type="project" value="UniProtKB-SubCell"/>
</dbReference>
<comment type="function">
    <text evidence="4">Flagellin is the subunit protein which polymerizes to form the filaments of archaeal flagella.</text>
</comment>
<dbReference type="GO" id="GO:0097588">
    <property type="term" value="P:archaeal or bacterial-type flagellum-dependent cell motility"/>
    <property type="evidence" value="ECO:0007669"/>
    <property type="project" value="InterPro"/>
</dbReference>
<evidence type="ECO:0000256" key="4">
    <source>
        <dbReference type="RuleBase" id="RU361282"/>
    </source>
</evidence>
<evidence type="ECO:0000256" key="2">
    <source>
        <dbReference type="ARBA" id="ARBA00010256"/>
    </source>
</evidence>
<comment type="similarity">
    <text evidence="2 4">Belongs to the archaeal flagellin family.</text>
</comment>
<accession>A0A8J7W8R7</accession>
<dbReference type="PANTHER" id="PTHR35903">
    <property type="entry name" value="FLAGELLIN B1"/>
    <property type="match status" value="1"/>
</dbReference>
<dbReference type="NCBIfam" id="TIGR02537">
    <property type="entry name" value="arch_flag_Nterm"/>
    <property type="match status" value="1"/>
</dbReference>
<reference evidence="6" key="1">
    <citation type="submission" date="2014-12" db="EMBL/GenBank/DDBJ databases">
        <authorList>
            <person name="Huang H.-H."/>
            <person name="Chen S.-C."/>
            <person name="Lai M.-C."/>
        </authorList>
    </citation>
    <scope>NUCLEOTIDE SEQUENCE</scope>
    <source>
        <strain evidence="6">K1F9705b</strain>
    </source>
</reference>
<protein>
    <recommendedName>
        <fullName evidence="4">Flagellin</fullName>
    </recommendedName>
</protein>
<dbReference type="InterPro" id="IPR002774">
    <property type="entry name" value="Flagellin_arc-type"/>
</dbReference>
<feature type="transmembrane region" description="Helical" evidence="5">
    <location>
        <begin position="12"/>
        <end position="37"/>
    </location>
</feature>
<dbReference type="Proteomes" id="UP000730161">
    <property type="component" value="Unassembled WGS sequence"/>
</dbReference>
<dbReference type="GO" id="GO:0005198">
    <property type="term" value="F:structural molecule activity"/>
    <property type="evidence" value="ECO:0007669"/>
    <property type="project" value="InterPro"/>
</dbReference>
<keyword evidence="5" id="KW-0472">Membrane</keyword>
<evidence type="ECO:0000256" key="3">
    <source>
        <dbReference type="ARBA" id="ARBA00022440"/>
    </source>
</evidence>
<keyword evidence="7" id="KW-1185">Reference proteome</keyword>
<dbReference type="AlphaFoldDB" id="A0A8J7W8R7"/>
<evidence type="ECO:0000256" key="5">
    <source>
        <dbReference type="SAM" id="Phobius"/>
    </source>
</evidence>
<proteinExistence type="inferred from homology"/>